<dbReference type="AlphaFoldDB" id="A0A4Y7THC0"/>
<dbReference type="Proteomes" id="UP000298030">
    <property type="component" value="Unassembled WGS sequence"/>
</dbReference>
<keyword evidence="1" id="KW-0677">Repeat</keyword>
<accession>A0A4Y7THC0</accession>
<dbReference type="PANTHER" id="PTHR10039:SF14">
    <property type="entry name" value="NACHT DOMAIN-CONTAINING PROTEIN"/>
    <property type="match status" value="1"/>
</dbReference>
<dbReference type="PANTHER" id="PTHR10039">
    <property type="entry name" value="AMELOGENIN"/>
    <property type="match status" value="1"/>
</dbReference>
<proteinExistence type="predicted"/>
<evidence type="ECO:0000259" key="2">
    <source>
        <dbReference type="PROSITE" id="PS50837"/>
    </source>
</evidence>
<sequence>MNNIHAEGGHVYHVEVKGGGHNGVDLPSALATLNAHIAAGCMHNSEDRVDAPKCHEETRDAVQGDIFSWIDHGSADEVLWLTGPAGSGKSAIMGTISDKLRERKQLAAAYYFSSFSGSLERKSKRGFVTTLAYQLYQCEELDDRVAPAILSAIQKDPAVFRMSLNEQMERLVLRPLRSAHEYRARTKPRARMTIVVDGVDECGEPTYANSARSREDDQIEVLSVLLQALKDPAFPFRIVIASRPENCIRRFFTDTGRGRVNEIFLDDKYSPNDDVRRFLKSKFAELCRRHGMNPSTWPPEEVIAKFVSDASGQFIYVATVLRFIDTPGTLPHAQLEIVLSIKPRPRTSSNPFSLLDALYTSILQSSPSPRLTVLWLKAERFLNAAAQSRVPDTNSLPLRFSVWTLGRLFESTAGQAQMILGLPSLVYIVEGSTSYGSQRDSYELAGTAIYAFYHKTFLDYLNDRLRCGAVFPDVGIGEVKQWVWGRFAQTLKCDGPEVPRCFIDLLMHCATDPPSYSRIKEKTFSKCKPAGWLNVEKKVLSVTLGDHDFPAYMFVTCRFYRPCNPGCKLWREAILELPVGEWHEGFWSTRDFLLDRYCIKRLRPIWNHAVVEYGISEGIYPSTVVYGRADLKDRILLLRAQEHPIAGIGSDPSNDLEGQGFLVKPRCKQSS</sequence>
<dbReference type="Gene3D" id="3.40.50.300">
    <property type="entry name" value="P-loop containing nucleotide triphosphate hydrolases"/>
    <property type="match status" value="1"/>
</dbReference>
<feature type="domain" description="NACHT" evidence="2">
    <location>
        <begin position="77"/>
        <end position="244"/>
    </location>
</feature>
<evidence type="ECO:0000313" key="3">
    <source>
        <dbReference type="EMBL" id="TEB33577.1"/>
    </source>
</evidence>
<evidence type="ECO:0000256" key="1">
    <source>
        <dbReference type="ARBA" id="ARBA00022737"/>
    </source>
</evidence>
<comment type="caution">
    <text evidence="3">The sequence shown here is derived from an EMBL/GenBank/DDBJ whole genome shotgun (WGS) entry which is preliminary data.</text>
</comment>
<dbReference type="InterPro" id="IPR056884">
    <property type="entry name" value="NPHP3-like_N"/>
</dbReference>
<organism evidence="3 4">
    <name type="scientific">Coprinellus micaceus</name>
    <name type="common">Glistening ink-cap mushroom</name>
    <name type="synonym">Coprinus micaceus</name>
    <dbReference type="NCBI Taxonomy" id="71717"/>
    <lineage>
        <taxon>Eukaryota</taxon>
        <taxon>Fungi</taxon>
        <taxon>Dikarya</taxon>
        <taxon>Basidiomycota</taxon>
        <taxon>Agaricomycotina</taxon>
        <taxon>Agaricomycetes</taxon>
        <taxon>Agaricomycetidae</taxon>
        <taxon>Agaricales</taxon>
        <taxon>Agaricineae</taxon>
        <taxon>Psathyrellaceae</taxon>
        <taxon>Coprinellus</taxon>
    </lineage>
</organism>
<dbReference type="PROSITE" id="PS50837">
    <property type="entry name" value="NACHT"/>
    <property type="match status" value="1"/>
</dbReference>
<protein>
    <recommendedName>
        <fullName evidence="2">NACHT domain-containing protein</fullName>
    </recommendedName>
</protein>
<dbReference type="InterPro" id="IPR007111">
    <property type="entry name" value="NACHT_NTPase"/>
</dbReference>
<dbReference type="SUPFAM" id="SSF52540">
    <property type="entry name" value="P-loop containing nucleoside triphosphate hydrolases"/>
    <property type="match status" value="1"/>
</dbReference>
<evidence type="ECO:0000313" key="4">
    <source>
        <dbReference type="Proteomes" id="UP000298030"/>
    </source>
</evidence>
<dbReference type="Pfam" id="PF24883">
    <property type="entry name" value="NPHP3_N"/>
    <property type="match status" value="1"/>
</dbReference>
<reference evidence="3 4" key="1">
    <citation type="journal article" date="2019" name="Nat. Ecol. Evol.">
        <title>Megaphylogeny resolves global patterns of mushroom evolution.</title>
        <authorList>
            <person name="Varga T."/>
            <person name="Krizsan K."/>
            <person name="Foldi C."/>
            <person name="Dima B."/>
            <person name="Sanchez-Garcia M."/>
            <person name="Sanchez-Ramirez S."/>
            <person name="Szollosi G.J."/>
            <person name="Szarkandi J.G."/>
            <person name="Papp V."/>
            <person name="Albert L."/>
            <person name="Andreopoulos W."/>
            <person name="Angelini C."/>
            <person name="Antonin V."/>
            <person name="Barry K.W."/>
            <person name="Bougher N.L."/>
            <person name="Buchanan P."/>
            <person name="Buyck B."/>
            <person name="Bense V."/>
            <person name="Catcheside P."/>
            <person name="Chovatia M."/>
            <person name="Cooper J."/>
            <person name="Damon W."/>
            <person name="Desjardin D."/>
            <person name="Finy P."/>
            <person name="Geml J."/>
            <person name="Haridas S."/>
            <person name="Hughes K."/>
            <person name="Justo A."/>
            <person name="Karasinski D."/>
            <person name="Kautmanova I."/>
            <person name="Kiss B."/>
            <person name="Kocsube S."/>
            <person name="Kotiranta H."/>
            <person name="LaButti K.M."/>
            <person name="Lechner B.E."/>
            <person name="Liimatainen K."/>
            <person name="Lipzen A."/>
            <person name="Lukacs Z."/>
            <person name="Mihaltcheva S."/>
            <person name="Morgado L.N."/>
            <person name="Niskanen T."/>
            <person name="Noordeloos M.E."/>
            <person name="Ohm R.A."/>
            <person name="Ortiz-Santana B."/>
            <person name="Ovrebo C."/>
            <person name="Racz N."/>
            <person name="Riley R."/>
            <person name="Savchenko A."/>
            <person name="Shiryaev A."/>
            <person name="Soop K."/>
            <person name="Spirin V."/>
            <person name="Szebenyi C."/>
            <person name="Tomsovsky M."/>
            <person name="Tulloss R.E."/>
            <person name="Uehling J."/>
            <person name="Grigoriev I.V."/>
            <person name="Vagvolgyi C."/>
            <person name="Papp T."/>
            <person name="Martin F.M."/>
            <person name="Miettinen O."/>
            <person name="Hibbett D.S."/>
            <person name="Nagy L.G."/>
        </authorList>
    </citation>
    <scope>NUCLEOTIDE SEQUENCE [LARGE SCALE GENOMIC DNA]</scope>
    <source>
        <strain evidence="3 4">FP101781</strain>
    </source>
</reference>
<dbReference type="OrthoDB" id="163438at2759"/>
<gene>
    <name evidence="3" type="ORF">FA13DRAFT_1730631</name>
</gene>
<keyword evidence="4" id="KW-1185">Reference proteome</keyword>
<dbReference type="EMBL" id="QPFP01000012">
    <property type="protein sequence ID" value="TEB33577.1"/>
    <property type="molecule type" value="Genomic_DNA"/>
</dbReference>
<dbReference type="InterPro" id="IPR027417">
    <property type="entry name" value="P-loop_NTPase"/>
</dbReference>
<dbReference type="STRING" id="71717.A0A4Y7THC0"/>
<name>A0A4Y7THC0_COPMI</name>